<dbReference type="GO" id="GO:0009451">
    <property type="term" value="P:RNA modification"/>
    <property type="evidence" value="ECO:0007669"/>
    <property type="project" value="InterPro"/>
</dbReference>
<evidence type="ECO:0000256" key="1">
    <source>
        <dbReference type="ARBA" id="ARBA00022737"/>
    </source>
</evidence>
<proteinExistence type="predicted"/>
<protein>
    <submittedName>
        <fullName evidence="3">Pentatricopeptide repeat</fullName>
    </submittedName>
</protein>
<keyword evidence="1" id="KW-0677">Repeat</keyword>
<dbReference type="FunFam" id="1.25.40.10:FF:001095">
    <property type="entry name" value="Pentatricopeptide repeat-containing protein At2g34400"/>
    <property type="match status" value="1"/>
</dbReference>
<feature type="repeat" description="PPR" evidence="2">
    <location>
        <begin position="397"/>
        <end position="431"/>
    </location>
</feature>
<dbReference type="PROSITE" id="PS51375">
    <property type="entry name" value="PPR"/>
    <property type="match status" value="5"/>
</dbReference>
<dbReference type="EMBL" id="JBAMMX010000003">
    <property type="protein sequence ID" value="KAK6944609.1"/>
    <property type="molecule type" value="Genomic_DNA"/>
</dbReference>
<gene>
    <name evidence="3" type="ORF">RJ641_025711</name>
</gene>
<feature type="repeat" description="PPR" evidence="2">
    <location>
        <begin position="366"/>
        <end position="396"/>
    </location>
</feature>
<feature type="repeat" description="PPR" evidence="2">
    <location>
        <begin position="169"/>
        <end position="203"/>
    </location>
</feature>
<name>A0AAN8ZKC0_9MAGN</name>
<sequence>MSQLQQLLVGKLIFLIKQCNSIKSLQQIHAQMLVNSMHKPNFLLPKLIDLKDFNYASLLFSQIPQPNDYAYNVMIRGLTTTWHKYDLSIKLYYQMKFSGLKPDNFTYPFLFIACANLLALNHGRVAHSLVFRSGLDVDGHVRHSLITMYSRCAELGCARQVFDEITERDLVSWNSMISGYTKMGFAAEAVHLFGKMRNAGFEPDEMTLVSILGACGAMGNLSLGSWVERFVEDHAMELNTYMGSSLIDMYGKCGDFLSARRVFDKMVKKDVITWNAMITGQIIKDDGSSSYLSLHYHLLLITGSSVYAQNGMSEEAITLFNHMRSSGVKLNEITLVGVLSACASVGALDLGLWLDTYASERGLQNDVYVATALVDMYAKCGSLELALKVFKNMPHKNEVSWNAMITALAHHGRAKEALSLFEQMSIEGNVRCPVVQNKLGVYG</sequence>
<dbReference type="PANTHER" id="PTHR47926:SF391">
    <property type="entry name" value="TETRATRICOPEPTIDE-LIKE HELICAL DOMAIN SUPERFAMILY"/>
    <property type="match status" value="1"/>
</dbReference>
<comment type="caution">
    <text evidence="3">The sequence shown here is derived from an EMBL/GenBank/DDBJ whole genome shotgun (WGS) entry which is preliminary data.</text>
</comment>
<evidence type="ECO:0000313" key="3">
    <source>
        <dbReference type="EMBL" id="KAK6944609.1"/>
    </source>
</evidence>
<keyword evidence="4" id="KW-1185">Reference proteome</keyword>
<evidence type="ECO:0000313" key="4">
    <source>
        <dbReference type="Proteomes" id="UP001370490"/>
    </source>
</evidence>
<dbReference type="InterPro" id="IPR046960">
    <property type="entry name" value="PPR_At4g14850-like_plant"/>
</dbReference>
<dbReference type="InterPro" id="IPR011990">
    <property type="entry name" value="TPR-like_helical_dom_sf"/>
</dbReference>
<dbReference type="FunFam" id="1.25.40.10:FF:000409">
    <property type="entry name" value="Pentatricopeptide repeat-containing protein, chloroplastic"/>
    <property type="match status" value="1"/>
</dbReference>
<dbReference type="Proteomes" id="UP001370490">
    <property type="component" value="Unassembled WGS sequence"/>
</dbReference>
<reference evidence="3 4" key="1">
    <citation type="submission" date="2023-12" db="EMBL/GenBank/DDBJ databases">
        <title>A high-quality genome assembly for Dillenia turbinata (Dilleniales).</title>
        <authorList>
            <person name="Chanderbali A."/>
        </authorList>
    </citation>
    <scope>NUCLEOTIDE SEQUENCE [LARGE SCALE GENOMIC DNA]</scope>
    <source>
        <strain evidence="3">LSX21</strain>
        <tissue evidence="3">Leaf</tissue>
    </source>
</reference>
<dbReference type="FunFam" id="1.25.40.10:FF:000344">
    <property type="entry name" value="Pentatricopeptide repeat-containing protein"/>
    <property type="match status" value="1"/>
</dbReference>
<organism evidence="3 4">
    <name type="scientific">Dillenia turbinata</name>
    <dbReference type="NCBI Taxonomy" id="194707"/>
    <lineage>
        <taxon>Eukaryota</taxon>
        <taxon>Viridiplantae</taxon>
        <taxon>Streptophyta</taxon>
        <taxon>Embryophyta</taxon>
        <taxon>Tracheophyta</taxon>
        <taxon>Spermatophyta</taxon>
        <taxon>Magnoliopsida</taxon>
        <taxon>eudicotyledons</taxon>
        <taxon>Gunneridae</taxon>
        <taxon>Pentapetalae</taxon>
        <taxon>Dilleniales</taxon>
        <taxon>Dilleniaceae</taxon>
        <taxon>Dillenia</taxon>
    </lineage>
</organism>
<dbReference type="AlphaFoldDB" id="A0AAN8ZKC0"/>
<dbReference type="Pfam" id="PF01535">
    <property type="entry name" value="PPR"/>
    <property type="match status" value="4"/>
</dbReference>
<feature type="repeat" description="PPR" evidence="2">
    <location>
        <begin position="67"/>
        <end position="102"/>
    </location>
</feature>
<dbReference type="InterPro" id="IPR002885">
    <property type="entry name" value="PPR_rpt"/>
</dbReference>
<dbReference type="GO" id="GO:0003723">
    <property type="term" value="F:RNA binding"/>
    <property type="evidence" value="ECO:0007669"/>
    <property type="project" value="InterPro"/>
</dbReference>
<dbReference type="Gene3D" id="1.25.40.10">
    <property type="entry name" value="Tetratricopeptide repeat domain"/>
    <property type="match status" value="4"/>
</dbReference>
<accession>A0AAN8ZKC0</accession>
<evidence type="ECO:0000256" key="2">
    <source>
        <dbReference type="PROSITE-ProRule" id="PRU00708"/>
    </source>
</evidence>
<dbReference type="Pfam" id="PF13041">
    <property type="entry name" value="PPR_2"/>
    <property type="match status" value="2"/>
</dbReference>
<dbReference type="NCBIfam" id="TIGR00756">
    <property type="entry name" value="PPR"/>
    <property type="match status" value="5"/>
</dbReference>
<dbReference type="PANTHER" id="PTHR47926">
    <property type="entry name" value="PENTATRICOPEPTIDE REPEAT-CONTAINING PROTEIN"/>
    <property type="match status" value="1"/>
</dbReference>
<feature type="repeat" description="PPR" evidence="2">
    <location>
        <begin position="239"/>
        <end position="273"/>
    </location>
</feature>